<gene>
    <name evidence="3" type="primary">LOC109250399</name>
</gene>
<accession>A0A9W2W4B7</accession>
<protein>
    <submittedName>
        <fullName evidence="3">Collagen alpha-1(I) chain-like</fullName>
    </submittedName>
</protein>
<keyword evidence="2" id="KW-1185">Reference proteome</keyword>
<evidence type="ECO:0000313" key="2">
    <source>
        <dbReference type="Proteomes" id="UP001165780"/>
    </source>
</evidence>
<organism evidence="2 3">
    <name type="scientific">Panthera pardus</name>
    <name type="common">Leopard</name>
    <name type="synonym">Felis pardus</name>
    <dbReference type="NCBI Taxonomy" id="9691"/>
    <lineage>
        <taxon>Eukaryota</taxon>
        <taxon>Metazoa</taxon>
        <taxon>Chordata</taxon>
        <taxon>Craniata</taxon>
        <taxon>Vertebrata</taxon>
        <taxon>Euteleostomi</taxon>
        <taxon>Mammalia</taxon>
        <taxon>Eutheria</taxon>
        <taxon>Laurasiatheria</taxon>
        <taxon>Carnivora</taxon>
        <taxon>Feliformia</taxon>
        <taxon>Felidae</taxon>
        <taxon>Pantherinae</taxon>
        <taxon>Panthera</taxon>
    </lineage>
</organism>
<sequence length="276" mass="29313">MVKDGSGYSKASVKFWEFPNPSAGLRQIFPDASVPCPPRPLGGAAPGTERGKRGRAGGLSSHSREAAAAEPGSAAAAHRAPPAGRSGAARWTERSPGREEAGRRGTANDRAEGRLAQPILELLQHLFPKQTRSGARTERRGLLAHAPPCPSGDHSPLAAPVWEGRPGTLGHTDGGCPGPGRDWLPTTFGKVLGAGKTGLALDLGEIAVDRRKRPPRLLDLFLLMNTHVFYHTTPVFEVQIAERPQVVPAIATSHRSLISLHQQDCSGSFPVITLEE</sequence>
<feature type="compositionally biased region" description="Basic and acidic residues" evidence="1">
    <location>
        <begin position="91"/>
        <end position="113"/>
    </location>
</feature>
<dbReference type="Proteomes" id="UP001165780">
    <property type="component" value="Unplaced"/>
</dbReference>
<dbReference type="AlphaFoldDB" id="A0A9W2W4B7"/>
<name>A0A9W2W4B7_PANPR</name>
<evidence type="ECO:0000256" key="1">
    <source>
        <dbReference type="SAM" id="MobiDB-lite"/>
    </source>
</evidence>
<dbReference type="RefSeq" id="XP_053765463.1">
    <property type="nucleotide sequence ID" value="XM_053909488.1"/>
</dbReference>
<dbReference type="GeneID" id="109250399"/>
<feature type="region of interest" description="Disordered" evidence="1">
    <location>
        <begin position="24"/>
        <end position="113"/>
    </location>
</feature>
<feature type="compositionally biased region" description="Low complexity" evidence="1">
    <location>
        <begin position="68"/>
        <end position="89"/>
    </location>
</feature>
<proteinExistence type="predicted"/>
<evidence type="ECO:0000313" key="3">
    <source>
        <dbReference type="RefSeq" id="XP_053765463.1"/>
    </source>
</evidence>
<reference evidence="3" key="1">
    <citation type="submission" date="2025-08" db="UniProtKB">
        <authorList>
            <consortium name="RefSeq"/>
        </authorList>
    </citation>
    <scope>IDENTIFICATION</scope>
    <source>
        <tissue evidence="3">Whole blood</tissue>
    </source>
</reference>